<dbReference type="PANTHER" id="PTHR12832:SF11">
    <property type="entry name" value="LD23868P"/>
    <property type="match status" value="1"/>
</dbReference>
<name>A0A5K4FAA1_SCHMA</name>
<dbReference type="InParanoid" id="A0A5K4FAA1"/>
<dbReference type="Proteomes" id="UP000008854">
    <property type="component" value="Unassembled WGS sequence"/>
</dbReference>
<reference evidence="3" key="1">
    <citation type="journal article" date="2012" name="PLoS Negl. Trop. Dis.">
        <title>A systematically improved high quality genome and transcriptome of the human blood fluke Schistosoma mansoni.</title>
        <authorList>
            <person name="Protasio A.V."/>
            <person name="Tsai I.J."/>
            <person name="Babbage A."/>
            <person name="Nichol S."/>
            <person name="Hunt M."/>
            <person name="Aslett M.A."/>
            <person name="De Silva N."/>
            <person name="Velarde G.S."/>
            <person name="Anderson T.J."/>
            <person name="Clark R.C."/>
            <person name="Davidson C."/>
            <person name="Dillon G.P."/>
            <person name="Holroyd N.E."/>
            <person name="LoVerde P.T."/>
            <person name="Lloyd C."/>
            <person name="McQuillan J."/>
            <person name="Oliveira G."/>
            <person name="Otto T.D."/>
            <person name="Parker-Manuel S.J."/>
            <person name="Quail M.A."/>
            <person name="Wilson R.A."/>
            <person name="Zerlotini A."/>
            <person name="Dunne D.W."/>
            <person name="Berriman M."/>
        </authorList>
    </citation>
    <scope>NUCLEOTIDE SEQUENCE [LARGE SCALE GENOMIC DNA]</scope>
    <source>
        <strain evidence="3">Puerto Rican</strain>
    </source>
</reference>
<dbReference type="AlphaFoldDB" id="A0A5K4FAA1"/>
<keyword evidence="3" id="KW-1185">Reference proteome</keyword>
<dbReference type="Pfam" id="PF05794">
    <property type="entry name" value="Tcp11"/>
    <property type="match status" value="1"/>
</dbReference>
<feature type="region of interest" description="Disordered" evidence="2">
    <location>
        <begin position="25"/>
        <end position="51"/>
    </location>
</feature>
<sequence>MFKLVEGDLWRVFYAQYMNCSPIMSSDDKKETETSNKCDEGFLPDANPTSESPRFSIAMEMNRHDKDKDTLLPPSPPKFVSMNQLAEAAKAFYNMSLAHEITVDSEFRLEKYEPQEKSLEYCIKETMHRAFWDILRSSLDCDPPDYEPALRLLEEVKQSLQGLVLPNQTRLKTLIENLLDMDIAKSQLEETGHLSLEFYKNEVINLMKQFCAPIRDQEIEDLRKINDPIDAFKNVFVVLDKMHMDLANFTIKQMRPYIRQQAVTYERTKFATFLEAQQKLGIDGLAHTRDWIKQAHDDILHVSHQSINHECLNNSNNISTNNKNTPVDLKRTSDDCPTTSNDTIPLTPNNILREAYLKLLTWPRDRDWPETMLMDQYRLIDLGNQLIIIVNLTSLVLVVCNYIASNLSTFTTTGLSSPSAKKPILSIPLETSLPHDAMIQLKKSICQDVAPILHGICLNYKPDQLVDDIIDQVILTIELWYNRCIQSCNLVTSSSSSSSNLSPLTDQKSLCTTAYMTDYGRNELSLQLTSVIVSEHPVYKLMYKRAMDFLRSALSSYPPEPLPLPPGFSVLLDLDQHKLSSSTSGNGTTVNSVGYLRKPPLNIPTTMMSGGSSSNSTTTTGLLFHPSPSSPRQESINNFKTSKFEILSLSDLASRLLPLLAHNRHVFGSYYAEIIQPLLMPEIQKLSNTNNEK</sequence>
<proteinExistence type="inferred from homology"/>
<dbReference type="InterPro" id="IPR008862">
    <property type="entry name" value="Tcp11"/>
</dbReference>
<evidence type="ECO:0000313" key="4">
    <source>
        <dbReference type="WBParaSite" id="Smp_342590.1"/>
    </source>
</evidence>
<dbReference type="WBParaSite" id="Smp_342590.1">
    <property type="protein sequence ID" value="Smp_342590.1"/>
    <property type="gene ID" value="Smp_342590"/>
</dbReference>
<dbReference type="PANTHER" id="PTHR12832">
    <property type="entry name" value="TESTIS-SPECIFIC PROTEIN PBS13 T-COMPLEX 11"/>
    <property type="match status" value="1"/>
</dbReference>
<evidence type="ECO:0000256" key="1">
    <source>
        <dbReference type="ARBA" id="ARBA00010954"/>
    </source>
</evidence>
<organism evidence="3 4">
    <name type="scientific">Schistosoma mansoni</name>
    <name type="common">Blood fluke</name>
    <dbReference type="NCBI Taxonomy" id="6183"/>
    <lineage>
        <taxon>Eukaryota</taxon>
        <taxon>Metazoa</taxon>
        <taxon>Spiralia</taxon>
        <taxon>Lophotrochozoa</taxon>
        <taxon>Platyhelminthes</taxon>
        <taxon>Trematoda</taxon>
        <taxon>Digenea</taxon>
        <taxon>Strigeidida</taxon>
        <taxon>Schistosomatoidea</taxon>
        <taxon>Schistosomatidae</taxon>
        <taxon>Schistosoma</taxon>
    </lineage>
</organism>
<feature type="compositionally biased region" description="Basic and acidic residues" evidence="2">
    <location>
        <begin position="26"/>
        <end position="40"/>
    </location>
</feature>
<evidence type="ECO:0000313" key="3">
    <source>
        <dbReference type="Proteomes" id="UP000008854"/>
    </source>
</evidence>
<reference evidence="4" key="2">
    <citation type="submission" date="2019-11" db="UniProtKB">
        <authorList>
            <consortium name="WormBaseParasite"/>
        </authorList>
    </citation>
    <scope>IDENTIFICATION</scope>
    <source>
        <strain evidence="4">Puerto Rican</strain>
    </source>
</reference>
<accession>A0A5K4FAA1</accession>
<evidence type="ECO:0000256" key="2">
    <source>
        <dbReference type="SAM" id="MobiDB-lite"/>
    </source>
</evidence>
<feature type="region of interest" description="Disordered" evidence="2">
    <location>
        <begin position="318"/>
        <end position="342"/>
    </location>
</feature>
<protein>
    <submittedName>
        <fullName evidence="4">Testis-specific protein pbs13-related</fullName>
    </submittedName>
</protein>
<comment type="similarity">
    <text evidence="1">Belongs to the TCP11 family.</text>
</comment>
<dbReference type="GO" id="GO:0007165">
    <property type="term" value="P:signal transduction"/>
    <property type="evidence" value="ECO:0007669"/>
    <property type="project" value="TreeGrafter"/>
</dbReference>
<dbReference type="FunCoup" id="A0A5K4FAA1">
    <property type="interactions" value="715"/>
</dbReference>